<reference evidence="5 6" key="1">
    <citation type="journal article" date="2012" name="J. Bacteriol.">
        <title>Genome Sequence of Idiomarina xiamenensis Type Strain 10-D-4.</title>
        <authorList>
            <person name="Lai Q."/>
            <person name="Wang L."/>
            <person name="Wang W."/>
            <person name="Shao Z."/>
        </authorList>
    </citation>
    <scope>NUCLEOTIDE SEQUENCE [LARGE SCALE GENOMIC DNA]</scope>
    <source>
        <strain evidence="5 6">10-D-4</strain>
    </source>
</reference>
<dbReference type="CDD" id="cd16295">
    <property type="entry name" value="TTHA0252-CPSF-like_MBL-fold"/>
    <property type="match status" value="1"/>
</dbReference>
<dbReference type="OrthoDB" id="9803916at2"/>
<evidence type="ECO:0000313" key="5">
    <source>
        <dbReference type="EMBL" id="EKE83891.1"/>
    </source>
</evidence>
<dbReference type="Pfam" id="PF00753">
    <property type="entry name" value="Lactamase_B"/>
    <property type="match status" value="1"/>
</dbReference>
<dbReference type="InterPro" id="IPR050698">
    <property type="entry name" value="MBL"/>
</dbReference>
<dbReference type="EMBL" id="AMRG01000007">
    <property type="protein sequence ID" value="EKE83891.1"/>
    <property type="molecule type" value="Genomic_DNA"/>
</dbReference>
<dbReference type="GO" id="GO:0016787">
    <property type="term" value="F:hydrolase activity"/>
    <property type="evidence" value="ECO:0007669"/>
    <property type="project" value="UniProtKB-KW"/>
</dbReference>
<dbReference type="AlphaFoldDB" id="K2JKA1"/>
<dbReference type="InterPro" id="IPR011108">
    <property type="entry name" value="RMMBL"/>
</dbReference>
<keyword evidence="6" id="KW-1185">Reference proteome</keyword>
<dbReference type="Gene3D" id="3.60.15.10">
    <property type="entry name" value="Ribonuclease Z/Hydroxyacylglutathione hydrolase-like"/>
    <property type="match status" value="1"/>
</dbReference>
<dbReference type="eggNOG" id="COG1236">
    <property type="taxonomic scope" value="Bacteria"/>
</dbReference>
<dbReference type="InterPro" id="IPR001279">
    <property type="entry name" value="Metallo-B-lactamas"/>
</dbReference>
<dbReference type="SUPFAM" id="SSF56281">
    <property type="entry name" value="Metallo-hydrolase/oxidoreductase"/>
    <property type="match status" value="1"/>
</dbReference>
<dbReference type="PATRIC" id="fig|740709.3.peg.1441"/>
<evidence type="ECO:0000259" key="3">
    <source>
        <dbReference type="SMART" id="SM00849"/>
    </source>
</evidence>
<accession>K2JKA1</accession>
<keyword evidence="1" id="KW-0378">Hydrolase</keyword>
<dbReference type="InterPro" id="IPR036866">
    <property type="entry name" value="RibonucZ/Hydroxyglut_hydro"/>
</dbReference>
<gene>
    <name evidence="5" type="ORF">A10D4_07086</name>
</gene>
<dbReference type="RefSeq" id="WP_008488608.1">
    <property type="nucleotide sequence ID" value="NZ_AMRG01000007.1"/>
</dbReference>
<dbReference type="Pfam" id="PF10996">
    <property type="entry name" value="Beta-Casp"/>
    <property type="match status" value="1"/>
</dbReference>
<protein>
    <submittedName>
        <fullName evidence="5">Beta-lactamase domain-containing protein</fullName>
    </submittedName>
</protein>
<dbReference type="SMART" id="SM01027">
    <property type="entry name" value="Beta-Casp"/>
    <property type="match status" value="1"/>
</dbReference>
<proteinExistence type="predicted"/>
<evidence type="ECO:0000256" key="2">
    <source>
        <dbReference type="SAM" id="MobiDB-lite"/>
    </source>
</evidence>
<dbReference type="Proteomes" id="UP000014115">
    <property type="component" value="Unassembled WGS sequence"/>
</dbReference>
<name>K2JKA1_9GAMM</name>
<dbReference type="STRING" id="740709.A10D4_07086"/>
<dbReference type="Gene3D" id="3.40.50.10890">
    <property type="match status" value="1"/>
</dbReference>
<evidence type="ECO:0000259" key="4">
    <source>
        <dbReference type="SMART" id="SM01027"/>
    </source>
</evidence>
<feature type="domain" description="Beta-Casp" evidence="4">
    <location>
        <begin position="232"/>
        <end position="362"/>
    </location>
</feature>
<dbReference type="SMART" id="SM00849">
    <property type="entry name" value="Lactamase_B"/>
    <property type="match status" value="1"/>
</dbReference>
<dbReference type="PANTHER" id="PTHR11203">
    <property type="entry name" value="CLEAVAGE AND POLYADENYLATION SPECIFICITY FACTOR FAMILY MEMBER"/>
    <property type="match status" value="1"/>
</dbReference>
<dbReference type="PANTHER" id="PTHR11203:SF37">
    <property type="entry name" value="INTEGRATOR COMPLEX SUBUNIT 11"/>
    <property type="match status" value="1"/>
</dbReference>
<comment type="caution">
    <text evidence="5">The sequence shown here is derived from an EMBL/GenBank/DDBJ whole genome shotgun (WGS) entry which is preliminary data.</text>
</comment>
<evidence type="ECO:0000256" key="1">
    <source>
        <dbReference type="ARBA" id="ARBA00022801"/>
    </source>
</evidence>
<dbReference type="GO" id="GO:0004521">
    <property type="term" value="F:RNA endonuclease activity"/>
    <property type="evidence" value="ECO:0007669"/>
    <property type="project" value="TreeGrafter"/>
</dbReference>
<organism evidence="5 6">
    <name type="scientific">Idiomarina xiamenensis 10-D-4</name>
    <dbReference type="NCBI Taxonomy" id="740709"/>
    <lineage>
        <taxon>Bacteria</taxon>
        <taxon>Pseudomonadati</taxon>
        <taxon>Pseudomonadota</taxon>
        <taxon>Gammaproteobacteria</taxon>
        <taxon>Alteromonadales</taxon>
        <taxon>Idiomarinaceae</taxon>
        <taxon>Idiomarina</taxon>
    </lineage>
</organism>
<sequence>MYISHHGAAQGVTGSCHELHIYQQHSLLIDCGLFQGEEQQAAACEFFHQGIKAVFITHCHVDHVGRLPALFDAGYQGPVYCSNVTAALLPTVMSDALHLTHADNESYAAACLAKLKHALCPLPTARWLALAELPSVRIRLLDSGHILGACSLEVEYQQQRVVFSGDVGNVDTPIVHDPQSPEHADLLVLESTYGDRQHDNREQRQQRLQQIIEQAISNRGTVMIPAFAIGRTQELLYELHEIIQQQPQWQALPVVLDSPLATRITEQYQTLANYWDESAQAHLRRGDDPLNFPLLHRVSNYQQHIGLVNRLRQFAEPCIVIAGSGMCTGGRIQHYLQALLPDARHDLLFVGYQAHGTPGRQIQSAQRGDWVTIAEQQVQVNAAIHTISGYSAHADQAGLLNYIENMNQLPKAVRLVHGDNNARRELAKAIKRRFNIPVSTTGKKSALAGAHTTTQQSVRPKTLNREESQ</sequence>
<feature type="domain" description="Metallo-beta-lactamase" evidence="3">
    <location>
        <begin position="13"/>
        <end position="219"/>
    </location>
</feature>
<feature type="region of interest" description="Disordered" evidence="2">
    <location>
        <begin position="441"/>
        <end position="469"/>
    </location>
</feature>
<dbReference type="InterPro" id="IPR022712">
    <property type="entry name" value="Beta_Casp"/>
</dbReference>
<evidence type="ECO:0000313" key="6">
    <source>
        <dbReference type="Proteomes" id="UP000014115"/>
    </source>
</evidence>
<dbReference type="Pfam" id="PF07521">
    <property type="entry name" value="RMMBL"/>
    <property type="match status" value="1"/>
</dbReference>